<evidence type="ECO:0000313" key="2">
    <source>
        <dbReference type="Proteomes" id="UP000184501"/>
    </source>
</evidence>
<sequence length="138" mass="15574">MSRTIQGMSPRRFVEAMLRDVLLGGIEDVEEAVSTYFAPHYEQYVDGNRLDRAEFARHVRTVRDTLRGGEIEVREVLFDGVTLAETHTVRGRKTDGAAVVLEVYTFCEIGHDGRVRRLKELTHLLTGGPADRALSHVH</sequence>
<keyword evidence="2" id="KW-1185">Reference proteome</keyword>
<dbReference type="SUPFAM" id="SSF54427">
    <property type="entry name" value="NTF2-like"/>
    <property type="match status" value="1"/>
</dbReference>
<evidence type="ECO:0000313" key="1">
    <source>
        <dbReference type="EMBL" id="SHE73845.1"/>
    </source>
</evidence>
<dbReference type="EMBL" id="FQVN01000001">
    <property type="protein sequence ID" value="SHE73845.1"/>
    <property type="molecule type" value="Genomic_DNA"/>
</dbReference>
<name>A0A1M4VY53_STRHI</name>
<reference evidence="1 2" key="1">
    <citation type="submission" date="2016-11" db="EMBL/GenBank/DDBJ databases">
        <authorList>
            <person name="Jaros S."/>
            <person name="Januszkiewicz K."/>
            <person name="Wedrychowicz H."/>
        </authorList>
    </citation>
    <scope>NUCLEOTIDE SEQUENCE [LARGE SCALE GENOMIC DNA]</scope>
    <source>
        <strain evidence="1 2">DSM 44523</strain>
    </source>
</reference>
<dbReference type="STRING" id="2017.SAMN05444320_101931"/>
<accession>A0A1M4VY53</accession>
<dbReference type="Proteomes" id="UP000184501">
    <property type="component" value="Unassembled WGS sequence"/>
</dbReference>
<organism evidence="1 2">
    <name type="scientific">Streptoalloteichus hindustanus</name>
    <dbReference type="NCBI Taxonomy" id="2017"/>
    <lineage>
        <taxon>Bacteria</taxon>
        <taxon>Bacillati</taxon>
        <taxon>Actinomycetota</taxon>
        <taxon>Actinomycetes</taxon>
        <taxon>Pseudonocardiales</taxon>
        <taxon>Pseudonocardiaceae</taxon>
        <taxon>Streptoalloteichus</taxon>
    </lineage>
</organism>
<proteinExistence type="predicted"/>
<gene>
    <name evidence="1" type="ORF">SAMN05444320_101931</name>
</gene>
<protein>
    <submittedName>
        <fullName evidence="1">SnoaL-like domain-containing protein</fullName>
    </submittedName>
</protein>
<dbReference type="Gene3D" id="3.10.450.50">
    <property type="match status" value="1"/>
</dbReference>
<dbReference type="AlphaFoldDB" id="A0A1M4VY53"/>
<dbReference type="InterPro" id="IPR032710">
    <property type="entry name" value="NTF2-like_dom_sf"/>
</dbReference>